<dbReference type="InterPro" id="IPR001810">
    <property type="entry name" value="F-box_dom"/>
</dbReference>
<keyword evidence="3" id="KW-1185">Reference proteome</keyword>
<protein>
    <recommendedName>
        <fullName evidence="1">F-box domain-containing protein</fullName>
    </recommendedName>
</protein>
<accession>A0A9W8X1R9</accession>
<dbReference type="OrthoDB" id="3645052at2759"/>
<gene>
    <name evidence="2" type="ORF">N0V87_003806</name>
</gene>
<name>A0A9W8X1R9_9PLEO</name>
<reference evidence="2" key="1">
    <citation type="submission" date="2022-10" db="EMBL/GenBank/DDBJ databases">
        <title>Tapping the CABI collections for fungal endophytes: first genome assemblies for Collariella, Neodidymelliopsis, Ascochyta clinopodiicola, Didymella pomorum, Didymosphaeria variabile, Neocosmospora piperis and Neocucurbitaria cava.</title>
        <authorList>
            <person name="Hill R."/>
        </authorList>
    </citation>
    <scope>NUCLEOTIDE SEQUENCE</scope>
    <source>
        <strain evidence="2">IMI 360193</strain>
    </source>
</reference>
<feature type="domain" description="F-box" evidence="1">
    <location>
        <begin position="17"/>
        <end position="74"/>
    </location>
</feature>
<evidence type="ECO:0000313" key="2">
    <source>
        <dbReference type="EMBL" id="KAJ4338682.1"/>
    </source>
</evidence>
<organism evidence="2 3">
    <name type="scientific">Didymella glomerata</name>
    <dbReference type="NCBI Taxonomy" id="749621"/>
    <lineage>
        <taxon>Eukaryota</taxon>
        <taxon>Fungi</taxon>
        <taxon>Dikarya</taxon>
        <taxon>Ascomycota</taxon>
        <taxon>Pezizomycotina</taxon>
        <taxon>Dothideomycetes</taxon>
        <taxon>Pleosporomycetidae</taxon>
        <taxon>Pleosporales</taxon>
        <taxon>Pleosporineae</taxon>
        <taxon>Didymellaceae</taxon>
        <taxon>Didymella</taxon>
    </lineage>
</organism>
<comment type="caution">
    <text evidence="2">The sequence shown here is derived from an EMBL/GenBank/DDBJ whole genome shotgun (WGS) entry which is preliminary data.</text>
</comment>
<evidence type="ECO:0000313" key="3">
    <source>
        <dbReference type="Proteomes" id="UP001140562"/>
    </source>
</evidence>
<dbReference type="Proteomes" id="UP001140562">
    <property type="component" value="Unassembled WGS sequence"/>
</dbReference>
<dbReference type="AlphaFoldDB" id="A0A9W8X1R9"/>
<dbReference type="EMBL" id="JAPEUV010000028">
    <property type="protein sequence ID" value="KAJ4338682.1"/>
    <property type="molecule type" value="Genomic_DNA"/>
</dbReference>
<proteinExistence type="predicted"/>
<sequence>MDRSIKSEYRFYAYEYDEVTQQNAENSPLLRMPAEIRDAIYEYCFDAATLGPDLSPTSAGRYRIVLNSSRLLRVCRQTRFEARRFQTGSTYSRLDIRVQSKHIPDLVDWVGAPHCTHIVEIGMFQSLAGAIFRQVRNASEQGQGQYTGPWSTSGDRIFPALKRVVVKYATYINEDAYDVETSLRMLFGKMDLEVNFRAAVYWG</sequence>
<dbReference type="Pfam" id="PF13013">
    <property type="entry name" value="F-box-like_2"/>
    <property type="match status" value="1"/>
</dbReference>
<evidence type="ECO:0000259" key="1">
    <source>
        <dbReference type="Pfam" id="PF13013"/>
    </source>
</evidence>